<reference evidence="1 2" key="1">
    <citation type="submission" date="2017-08" db="EMBL/GenBank/DDBJ databases">
        <title>Identification and genetic characteristics of simultaneous BTEX- and naphthalene-degrading Paraburkholderia sp. BN5 isolated from petroleum-contaminated soil.</title>
        <authorList>
            <person name="Lee Y."/>
            <person name="Jeon C.O."/>
        </authorList>
    </citation>
    <scope>NUCLEOTIDE SEQUENCE [LARGE SCALE GENOMIC DNA]</scope>
    <source>
        <strain evidence="1 2">BN5</strain>
    </source>
</reference>
<proteinExistence type="predicted"/>
<evidence type="ECO:0000313" key="1">
    <source>
        <dbReference type="EMBL" id="ASW01455.1"/>
    </source>
</evidence>
<name>A0A248VRH6_9BURK</name>
<organism evidence="1 2">
    <name type="scientific">Paraburkholderia aromaticivorans</name>
    <dbReference type="NCBI Taxonomy" id="2026199"/>
    <lineage>
        <taxon>Bacteria</taxon>
        <taxon>Pseudomonadati</taxon>
        <taxon>Pseudomonadota</taxon>
        <taxon>Betaproteobacteria</taxon>
        <taxon>Burkholderiales</taxon>
        <taxon>Burkholderiaceae</taxon>
        <taxon>Paraburkholderia</taxon>
    </lineage>
</organism>
<protein>
    <submittedName>
        <fullName evidence="1">Uncharacterized protein</fullName>
    </submittedName>
</protein>
<dbReference type="AlphaFoldDB" id="A0A248VRH6"/>
<dbReference type="EMBL" id="CP022990">
    <property type="protein sequence ID" value="ASW01455.1"/>
    <property type="molecule type" value="Genomic_DNA"/>
</dbReference>
<keyword evidence="2" id="KW-1185">Reference proteome</keyword>
<dbReference type="OrthoDB" id="9103698at2"/>
<evidence type="ECO:0000313" key="2">
    <source>
        <dbReference type="Proteomes" id="UP000215158"/>
    </source>
</evidence>
<dbReference type="KEGG" id="parb:CJU94_25105"/>
<sequence>MHHHLFERELVHLERVVACSPKEPFPPTYWRDRVEHLKNCPHEPLYSYRIARLSQLVAQLSG</sequence>
<gene>
    <name evidence="1" type="ORF">CJU94_25105</name>
</gene>
<dbReference type="RefSeq" id="WP_095421353.1">
    <property type="nucleotide sequence ID" value="NZ_CP022990.1"/>
</dbReference>
<dbReference type="Proteomes" id="UP000215158">
    <property type="component" value="Chromosome 2"/>
</dbReference>
<accession>A0A248VRH6</accession>